<accession>A6KQX5</accession>
<proteinExistence type="predicted"/>
<evidence type="ECO:0000313" key="1">
    <source>
        <dbReference type="EMBL" id="EDL83633.1"/>
    </source>
</evidence>
<organism evidence="1 2">
    <name type="scientific">Rattus norvegicus</name>
    <name type="common">Rat</name>
    <dbReference type="NCBI Taxonomy" id="10116"/>
    <lineage>
        <taxon>Eukaryota</taxon>
        <taxon>Metazoa</taxon>
        <taxon>Chordata</taxon>
        <taxon>Craniata</taxon>
        <taxon>Vertebrata</taxon>
        <taxon>Euteleostomi</taxon>
        <taxon>Mammalia</taxon>
        <taxon>Eutheria</taxon>
        <taxon>Euarchontoglires</taxon>
        <taxon>Glires</taxon>
        <taxon>Rodentia</taxon>
        <taxon>Myomorpha</taxon>
        <taxon>Muroidea</taxon>
        <taxon>Muridae</taxon>
        <taxon>Murinae</taxon>
        <taxon>Rattus</taxon>
    </lineage>
</organism>
<dbReference type="EMBL" id="CH474092">
    <property type="protein sequence ID" value="EDL83633.1"/>
    <property type="molecule type" value="Genomic_DNA"/>
</dbReference>
<reference evidence="2" key="1">
    <citation type="submission" date="2005-09" db="EMBL/GenBank/DDBJ databases">
        <authorList>
            <person name="Mural R.J."/>
            <person name="Li P.W."/>
            <person name="Adams M.D."/>
            <person name="Amanatides P.G."/>
            <person name="Baden-Tillson H."/>
            <person name="Barnstead M."/>
            <person name="Chin S.H."/>
            <person name="Dew I."/>
            <person name="Evans C.A."/>
            <person name="Ferriera S."/>
            <person name="Flanigan M."/>
            <person name="Fosler C."/>
            <person name="Glodek A."/>
            <person name="Gu Z."/>
            <person name="Holt R.A."/>
            <person name="Jennings D."/>
            <person name="Kraft C.L."/>
            <person name="Lu F."/>
            <person name="Nguyen T."/>
            <person name="Nusskern D.R."/>
            <person name="Pfannkoch C.M."/>
            <person name="Sitter C."/>
            <person name="Sutton G.G."/>
            <person name="Venter J.C."/>
            <person name="Wang Z."/>
            <person name="Woodage T."/>
            <person name="Zheng X.H."/>
            <person name="Zhong F."/>
        </authorList>
    </citation>
    <scope>NUCLEOTIDE SEQUENCE [LARGE SCALE GENOMIC DNA]</scope>
    <source>
        <strain>BN</strain>
        <strain evidence="2">Sprague-Dawley</strain>
    </source>
</reference>
<feature type="non-terminal residue" evidence="1">
    <location>
        <position position="9"/>
    </location>
</feature>
<protein>
    <submittedName>
        <fullName evidence="1">RCG45053</fullName>
    </submittedName>
</protein>
<feature type="non-terminal residue" evidence="1">
    <location>
        <position position="1"/>
    </location>
</feature>
<gene>
    <name evidence="1" type="ORF">rCG_45053</name>
</gene>
<name>A6KQX5_RAT</name>
<dbReference type="Proteomes" id="UP000234681">
    <property type="component" value="Chromosome 9"/>
</dbReference>
<evidence type="ECO:0000313" key="2">
    <source>
        <dbReference type="Proteomes" id="UP000234681"/>
    </source>
</evidence>
<sequence>VSPNPGWPP</sequence>